<keyword evidence="1" id="KW-1133">Transmembrane helix</keyword>
<comment type="caution">
    <text evidence="2">The sequence shown here is derived from an EMBL/GenBank/DDBJ whole genome shotgun (WGS) entry which is preliminary data.</text>
</comment>
<feature type="transmembrane region" description="Helical" evidence="1">
    <location>
        <begin position="57"/>
        <end position="79"/>
    </location>
</feature>
<evidence type="ECO:0000256" key="1">
    <source>
        <dbReference type="SAM" id="Phobius"/>
    </source>
</evidence>
<keyword evidence="1" id="KW-0812">Transmembrane</keyword>
<dbReference type="Proteomes" id="UP001519307">
    <property type="component" value="Unassembled WGS sequence"/>
</dbReference>
<reference evidence="2 3" key="1">
    <citation type="submission" date="2021-03" db="EMBL/GenBank/DDBJ databases">
        <title>Genomic Encyclopedia of Type Strains, Phase IV (KMG-IV): sequencing the most valuable type-strain genomes for metagenomic binning, comparative biology and taxonomic classification.</title>
        <authorList>
            <person name="Goeker M."/>
        </authorList>
    </citation>
    <scope>NUCLEOTIDE SEQUENCE [LARGE SCALE GENOMIC DNA]</scope>
    <source>
        <strain evidence="2 3">DSM 28783</strain>
    </source>
</reference>
<feature type="transmembrane region" description="Helical" evidence="1">
    <location>
        <begin position="123"/>
        <end position="145"/>
    </location>
</feature>
<sequence length="266" mass="30219">MSMFLHELKAYRKSTIIWSASLVLLALFMFSMFPSISKDAESFKKLLDVYPPAFRKALGLSVDSVTSLLGFYSSFVLLYEVLCGSIQAMNLGTAIISKEVREKTADFLLTKPIKRHEIVTSKLLAAISSLVITNIIYIAGASIIAEIVKNKSFDYKIFLLLSITLFLVQIMFMSLGIVISMILPRIRSVLPISIGTVLGFFFIEMFSSIIGDKAVRYITPFKYYDYSYIIKHSAYEYKYILIELVFIIVFILMSYVIYSKKDIHAV</sequence>
<accession>A0ABS4KT36</accession>
<dbReference type="EMBL" id="JAGGLM010000011">
    <property type="protein sequence ID" value="MBP2033192.1"/>
    <property type="molecule type" value="Genomic_DNA"/>
</dbReference>
<evidence type="ECO:0000313" key="2">
    <source>
        <dbReference type="EMBL" id="MBP2033192.1"/>
    </source>
</evidence>
<dbReference type="Pfam" id="PF12679">
    <property type="entry name" value="ABC2_membrane_2"/>
    <property type="match status" value="1"/>
</dbReference>
<evidence type="ECO:0000313" key="3">
    <source>
        <dbReference type="Proteomes" id="UP001519307"/>
    </source>
</evidence>
<keyword evidence="1" id="KW-0472">Membrane</keyword>
<organism evidence="2 3">
    <name type="scientific">Clostridium algifaecis</name>
    <dbReference type="NCBI Taxonomy" id="1472040"/>
    <lineage>
        <taxon>Bacteria</taxon>
        <taxon>Bacillati</taxon>
        <taxon>Bacillota</taxon>
        <taxon>Clostridia</taxon>
        <taxon>Eubacteriales</taxon>
        <taxon>Clostridiaceae</taxon>
        <taxon>Clostridium</taxon>
    </lineage>
</organism>
<feature type="transmembrane region" description="Helical" evidence="1">
    <location>
        <begin position="16"/>
        <end position="37"/>
    </location>
</feature>
<protein>
    <submittedName>
        <fullName evidence="2">ABC-2 type transport system permease protein</fullName>
    </submittedName>
</protein>
<proteinExistence type="predicted"/>
<name>A0ABS4KT36_9CLOT</name>
<dbReference type="PANTHER" id="PTHR37305:SF1">
    <property type="entry name" value="MEMBRANE PROTEIN"/>
    <property type="match status" value="1"/>
</dbReference>
<feature type="transmembrane region" description="Helical" evidence="1">
    <location>
        <begin position="189"/>
        <end position="210"/>
    </location>
</feature>
<dbReference type="RefSeq" id="WP_209702342.1">
    <property type="nucleotide sequence ID" value="NZ_JAGGLM010000011.1"/>
</dbReference>
<dbReference type="PANTHER" id="PTHR37305">
    <property type="entry name" value="INTEGRAL MEMBRANE PROTEIN-RELATED"/>
    <property type="match status" value="1"/>
</dbReference>
<gene>
    <name evidence="2" type="ORF">J2Z42_001879</name>
</gene>
<feature type="transmembrane region" description="Helical" evidence="1">
    <location>
        <begin position="157"/>
        <end position="182"/>
    </location>
</feature>
<feature type="transmembrane region" description="Helical" evidence="1">
    <location>
        <begin position="239"/>
        <end position="258"/>
    </location>
</feature>
<keyword evidence="3" id="KW-1185">Reference proteome</keyword>